<keyword evidence="2" id="KW-1185">Reference proteome</keyword>
<dbReference type="EMBL" id="UYRT01000286">
    <property type="protein sequence ID" value="VDK27919.1"/>
    <property type="molecule type" value="Genomic_DNA"/>
</dbReference>
<dbReference type="OrthoDB" id="5806945at2759"/>
<evidence type="ECO:0000313" key="1">
    <source>
        <dbReference type="EMBL" id="VDK27919.1"/>
    </source>
</evidence>
<gene>
    <name evidence="1" type="ORF">GPUH_LOCUS349</name>
</gene>
<reference evidence="1 2" key="2">
    <citation type="submission" date="2018-11" db="EMBL/GenBank/DDBJ databases">
        <authorList>
            <consortium name="Pathogen Informatics"/>
        </authorList>
    </citation>
    <scope>NUCLEOTIDE SEQUENCE [LARGE SCALE GENOMIC DNA]</scope>
</reference>
<reference evidence="3" key="1">
    <citation type="submission" date="2016-06" db="UniProtKB">
        <authorList>
            <consortium name="WormBaseParasite"/>
        </authorList>
    </citation>
    <scope>IDENTIFICATION</scope>
</reference>
<evidence type="ECO:0000313" key="2">
    <source>
        <dbReference type="Proteomes" id="UP000271098"/>
    </source>
</evidence>
<evidence type="ECO:0000313" key="3">
    <source>
        <dbReference type="WBParaSite" id="GPUH_0000034801-mRNA-1"/>
    </source>
</evidence>
<dbReference type="Proteomes" id="UP000271098">
    <property type="component" value="Unassembled WGS sequence"/>
</dbReference>
<sequence length="683" mass="77795">MTDEEIIEDLISEFYKRRPIEGDSDNALVTASTDLDSYCININGDKEPKTLGGASCMFMLDVNTPAKAHVGAMHWNKIDLMKQSSEREKNSLVALAIQGHFCAEYSVNQIREGECVRYASLREYFVLCCCYNKPELCAYSVANGTLATMEMNRKVWETNVKVRNPILADEVRTKAYGVKTTRWMYRDFLYSKPLQLGSGGEKISTGRNIPLWHCAVGQFIVYSRVPVSDSAALETIERKKLPLRTQYCISDILIELHDGTTESVFFEAAADLEGKCTTEEAVDCDLVGPECLNDLLYLSHVQAEYRCCCNRGNLCNHWGNGNPSKSEYQIGLTPEDFQKLYFPSNSCWRAFDFHYQQEIVIIDGISYDQSVTYRIARVEPIAGHLSCVILNVYPLRDQNCHRREQLHQSVTYQYFECECKMQALMIVNIYGTKTCDEKMEDYFRQYKDALKRPECYDLVGENGPVSIDMYALGKPTNFTTMLNKKVVTNSTPICVSYVKFMRRALSYGMYALRPATTAAELQHAKRLLTHTYSGITLFIQRCQSNLTTPCNSMCFIHLLPFAVREYARESKPSPNPRCFSANDLRRSTCETDYGCFDFHSVGGERHRGCIENIPELVEKNKKLAVLKQCTHVELWRARSYICSAVRDLSGARNIDGVLCCCRTTCPLRFLAFSAYFICANQKL</sequence>
<organism evidence="3">
    <name type="scientific">Gongylonema pulchrum</name>
    <dbReference type="NCBI Taxonomy" id="637853"/>
    <lineage>
        <taxon>Eukaryota</taxon>
        <taxon>Metazoa</taxon>
        <taxon>Ecdysozoa</taxon>
        <taxon>Nematoda</taxon>
        <taxon>Chromadorea</taxon>
        <taxon>Rhabditida</taxon>
        <taxon>Spirurina</taxon>
        <taxon>Spiruromorpha</taxon>
        <taxon>Spiruroidea</taxon>
        <taxon>Gongylonematidae</taxon>
        <taxon>Gongylonema</taxon>
    </lineage>
</organism>
<name>A0A183CV58_9BILA</name>
<dbReference type="AlphaFoldDB" id="A0A183CV58"/>
<proteinExistence type="predicted"/>
<accession>A0A183CV58</accession>
<dbReference type="WBParaSite" id="GPUH_0000034801-mRNA-1">
    <property type="protein sequence ID" value="GPUH_0000034801-mRNA-1"/>
    <property type="gene ID" value="GPUH_0000034801"/>
</dbReference>
<protein>
    <submittedName>
        <fullName evidence="3">DNA-directed RNA polymerase</fullName>
    </submittedName>
</protein>